<accession>A0A645CAL3</accession>
<evidence type="ECO:0000313" key="1">
    <source>
        <dbReference type="EMBL" id="MPM73942.1"/>
    </source>
</evidence>
<name>A0A645CAL3_9ZZZZ</name>
<dbReference type="EMBL" id="VSSQ01025659">
    <property type="protein sequence ID" value="MPM73942.1"/>
    <property type="molecule type" value="Genomic_DNA"/>
</dbReference>
<comment type="caution">
    <text evidence="1">The sequence shown here is derived from an EMBL/GenBank/DDBJ whole genome shotgun (WGS) entry which is preliminary data.</text>
</comment>
<protein>
    <submittedName>
        <fullName evidence="1">Uncharacterized protein</fullName>
    </submittedName>
</protein>
<gene>
    <name evidence="1" type="ORF">SDC9_120927</name>
</gene>
<proteinExistence type="predicted"/>
<dbReference type="AlphaFoldDB" id="A0A645CAL3"/>
<organism evidence="1">
    <name type="scientific">bioreactor metagenome</name>
    <dbReference type="NCBI Taxonomy" id="1076179"/>
    <lineage>
        <taxon>unclassified sequences</taxon>
        <taxon>metagenomes</taxon>
        <taxon>ecological metagenomes</taxon>
    </lineage>
</organism>
<reference evidence="1" key="1">
    <citation type="submission" date="2019-08" db="EMBL/GenBank/DDBJ databases">
        <authorList>
            <person name="Kucharzyk K."/>
            <person name="Murdoch R.W."/>
            <person name="Higgins S."/>
            <person name="Loffler F."/>
        </authorList>
    </citation>
    <scope>NUCLEOTIDE SEQUENCE</scope>
</reference>
<sequence length="151" mass="16782">MTRLITIWAALKTTVDDWVMPPSMKLPALCAKSRMLDSLGSPMPASCKRLVSYSSSHFSSCSMAAGTRPIKVSATTAISGMMTTRNSVIIDSTSRTLAVRQIPRFIRRISGLRHKKTKCRSKKRIGRLISSAIMRPTIKAIMIPIRFKSRL</sequence>